<dbReference type="OrthoDB" id="8482143at2"/>
<name>A0A7C9GR12_9SPHN</name>
<evidence type="ECO:0000256" key="1">
    <source>
        <dbReference type="SAM" id="SignalP"/>
    </source>
</evidence>
<keyword evidence="1" id="KW-0732">Signal</keyword>
<dbReference type="PROSITE" id="PS51257">
    <property type="entry name" value="PROKAR_LIPOPROTEIN"/>
    <property type="match status" value="1"/>
</dbReference>
<evidence type="ECO:0008006" key="4">
    <source>
        <dbReference type="Google" id="ProtNLM"/>
    </source>
</evidence>
<reference evidence="2 3" key="1">
    <citation type="submission" date="2019-09" db="EMBL/GenBank/DDBJ databases">
        <title>Polymorphobacter sp. isolated from a lake in China.</title>
        <authorList>
            <person name="Liu Z."/>
        </authorList>
    </citation>
    <scope>NUCLEOTIDE SEQUENCE [LARGE SCALE GENOMIC DNA]</scope>
    <source>
        <strain evidence="2 3">D40P</strain>
    </source>
</reference>
<protein>
    <recommendedName>
        <fullName evidence="4">Lipoprotein</fullName>
    </recommendedName>
</protein>
<proteinExistence type="predicted"/>
<keyword evidence="3" id="KW-1185">Reference proteome</keyword>
<dbReference type="AlphaFoldDB" id="A0A7C9GR12"/>
<dbReference type="Proteomes" id="UP000481327">
    <property type="component" value="Unassembled WGS sequence"/>
</dbReference>
<organism evidence="2 3">
    <name type="scientific">Sandarakinorhabdus fusca</name>
    <dbReference type="NCBI Taxonomy" id="1439888"/>
    <lineage>
        <taxon>Bacteria</taxon>
        <taxon>Pseudomonadati</taxon>
        <taxon>Pseudomonadota</taxon>
        <taxon>Alphaproteobacteria</taxon>
        <taxon>Sphingomonadales</taxon>
        <taxon>Sphingosinicellaceae</taxon>
        <taxon>Sandarakinorhabdus</taxon>
    </lineage>
</organism>
<dbReference type="RefSeq" id="WP_152577251.1">
    <property type="nucleotide sequence ID" value="NZ_JAATJI010000001.1"/>
</dbReference>
<gene>
    <name evidence="2" type="ORF">F3168_05930</name>
</gene>
<evidence type="ECO:0000313" key="3">
    <source>
        <dbReference type="Proteomes" id="UP000481327"/>
    </source>
</evidence>
<feature type="chain" id="PRO_5028942472" description="Lipoprotein" evidence="1">
    <location>
        <begin position="26"/>
        <end position="116"/>
    </location>
</feature>
<feature type="signal peptide" evidence="1">
    <location>
        <begin position="1"/>
        <end position="25"/>
    </location>
</feature>
<dbReference type="EMBL" id="WIOL01000002">
    <property type="protein sequence ID" value="MQT16791.1"/>
    <property type="molecule type" value="Genomic_DNA"/>
</dbReference>
<evidence type="ECO:0000313" key="2">
    <source>
        <dbReference type="EMBL" id="MQT16791.1"/>
    </source>
</evidence>
<comment type="caution">
    <text evidence="2">The sequence shown here is derived from an EMBL/GenBank/DDBJ whole genome shotgun (WGS) entry which is preliminary data.</text>
</comment>
<sequence>MKVVWQLLPALVLAGCAATPAPVVAPPPPAPPPPGLQRLIGQDAAAVTRLLGPASLDRTEGPARQLQFVRPVCVLDVYLYPATPGGVPHVRTAAARKPDGSRIDPGACLSLIVPGR</sequence>
<accession>A0A7C9GR12</accession>